<feature type="transmembrane region" description="Helical" evidence="2">
    <location>
        <begin position="650"/>
        <end position="675"/>
    </location>
</feature>
<sequence>MADLSVGQVAGLIALGIVIAQFFSPNLLMLVLTGILRENETAATWSVAGRSLQSSYWPEILRTDSARSNGVRKEVLLSTYIAPTVAALCAIAGVVTPLGLYDAMEPSDSATVHFEYVKDNSPFGLATPLRNNYSFSRICSQFDGPFSQAPAPCPYTDSTVILSWNASSYTVKIVQDIYSSGTRNRPSTISNFFDIHWRQYTLSQEQQKNNGSAFLVGDYRPIKSLVLDNTTTAVEGLIVDTRIGGVGFRNHTLPVGLKRGATWKEDLLFVEPQTACVDTNLTMEFTINMYSWSSESSRFLNLTLVDNAAFLNNAMSMAYLNVTNFNNATTGKKAFSYINSFKGKRFPLPLDSLTKYDGLVIKNDFGDYFFTPSEREKHPNPFNITSDDFAQISTSCAGANRYDIANSSNIYLACGLMRAVPRRIDPGPPFLFEGGSKWSTRIFSCASALRATIKSVSFLLNGTSGLESLYITELREKQYTDNSSMPLWGIEESGLKYNGISPVWGLVHPAYEGYPNITLMRKSGLHLPGTSDDFGEGMNGVAGGALQYLPGSDFAPAAMNAVFGMARDYSVTKANIDYSGAGDMAMYLRWRNLSETSTDAATIINLIWTDLAANAVTGGKGVLGSNNAGRPDEIVPMTVIRIAHKVKYHMAYGVPAFILLLALTFICILALVSLLHGQANWSKLRTQLHLSSTGRIFTTVIYPESSDLAMSTKDWSRQHGKAKIDLSDGGVTSANGREGSVEDEHREFPEDVTHWPFQAEPPVACANGREGNTDEHRESPEVGTQQTSPSSSSTATSGGSRGSR</sequence>
<feature type="transmembrane region" description="Helical" evidence="2">
    <location>
        <begin position="75"/>
        <end position="101"/>
    </location>
</feature>
<accession>A0A6A6DVE1</accession>
<feature type="region of interest" description="Disordered" evidence="1">
    <location>
        <begin position="720"/>
        <end position="804"/>
    </location>
</feature>
<reference evidence="3" key="1">
    <citation type="journal article" date="2020" name="Stud. Mycol.">
        <title>101 Dothideomycetes genomes: a test case for predicting lifestyles and emergence of pathogens.</title>
        <authorList>
            <person name="Haridas S."/>
            <person name="Albert R."/>
            <person name="Binder M."/>
            <person name="Bloem J."/>
            <person name="Labutti K."/>
            <person name="Salamov A."/>
            <person name="Andreopoulos B."/>
            <person name="Baker S."/>
            <person name="Barry K."/>
            <person name="Bills G."/>
            <person name="Bluhm B."/>
            <person name="Cannon C."/>
            <person name="Castanera R."/>
            <person name="Culley D."/>
            <person name="Daum C."/>
            <person name="Ezra D."/>
            <person name="Gonzalez J."/>
            <person name="Henrissat B."/>
            <person name="Kuo A."/>
            <person name="Liang C."/>
            <person name="Lipzen A."/>
            <person name="Lutzoni F."/>
            <person name="Magnuson J."/>
            <person name="Mondo S."/>
            <person name="Nolan M."/>
            <person name="Ohm R."/>
            <person name="Pangilinan J."/>
            <person name="Park H.-J."/>
            <person name="Ramirez L."/>
            <person name="Alfaro M."/>
            <person name="Sun H."/>
            <person name="Tritt A."/>
            <person name="Yoshinaga Y."/>
            <person name="Zwiers L.-H."/>
            <person name="Turgeon B."/>
            <person name="Goodwin S."/>
            <person name="Spatafora J."/>
            <person name="Crous P."/>
            <person name="Grigoriev I."/>
        </authorList>
    </citation>
    <scope>NUCLEOTIDE SEQUENCE</scope>
    <source>
        <strain evidence="3">CBS 207.26</strain>
    </source>
</reference>
<name>A0A6A6DVE1_9PEZI</name>
<feature type="compositionally biased region" description="Basic and acidic residues" evidence="1">
    <location>
        <begin position="739"/>
        <end position="753"/>
    </location>
</feature>
<keyword evidence="2" id="KW-1133">Transmembrane helix</keyword>
<evidence type="ECO:0000313" key="3">
    <source>
        <dbReference type="EMBL" id="KAF2183641.1"/>
    </source>
</evidence>
<evidence type="ECO:0000256" key="2">
    <source>
        <dbReference type="SAM" id="Phobius"/>
    </source>
</evidence>
<feature type="compositionally biased region" description="Low complexity" evidence="1">
    <location>
        <begin position="783"/>
        <end position="798"/>
    </location>
</feature>
<dbReference type="EMBL" id="ML994641">
    <property type="protein sequence ID" value="KAF2183641.1"/>
    <property type="molecule type" value="Genomic_DNA"/>
</dbReference>
<keyword evidence="4" id="KW-1185">Reference proteome</keyword>
<dbReference type="AlphaFoldDB" id="A0A6A6DVE1"/>
<dbReference type="Proteomes" id="UP000800200">
    <property type="component" value="Unassembled WGS sequence"/>
</dbReference>
<protein>
    <submittedName>
        <fullName evidence="3">Uncharacterized protein</fullName>
    </submittedName>
</protein>
<evidence type="ECO:0000313" key="4">
    <source>
        <dbReference type="Proteomes" id="UP000800200"/>
    </source>
</evidence>
<feature type="transmembrane region" description="Helical" evidence="2">
    <location>
        <begin position="12"/>
        <end position="36"/>
    </location>
</feature>
<organism evidence="3 4">
    <name type="scientific">Zopfia rhizophila CBS 207.26</name>
    <dbReference type="NCBI Taxonomy" id="1314779"/>
    <lineage>
        <taxon>Eukaryota</taxon>
        <taxon>Fungi</taxon>
        <taxon>Dikarya</taxon>
        <taxon>Ascomycota</taxon>
        <taxon>Pezizomycotina</taxon>
        <taxon>Dothideomycetes</taxon>
        <taxon>Dothideomycetes incertae sedis</taxon>
        <taxon>Zopfiaceae</taxon>
        <taxon>Zopfia</taxon>
    </lineage>
</organism>
<keyword evidence="2" id="KW-0812">Transmembrane</keyword>
<gene>
    <name evidence="3" type="ORF">K469DRAFT_739721</name>
</gene>
<evidence type="ECO:0000256" key="1">
    <source>
        <dbReference type="SAM" id="MobiDB-lite"/>
    </source>
</evidence>
<feature type="compositionally biased region" description="Basic and acidic residues" evidence="1">
    <location>
        <begin position="771"/>
        <end position="780"/>
    </location>
</feature>
<proteinExistence type="predicted"/>
<dbReference type="OrthoDB" id="3034003at2759"/>
<keyword evidence="2" id="KW-0472">Membrane</keyword>